<proteinExistence type="predicted"/>
<evidence type="ECO:0000313" key="2">
    <source>
        <dbReference type="WBParaSite" id="nRc.2.0.1.t15893-RA"/>
    </source>
</evidence>
<dbReference type="Proteomes" id="UP000887565">
    <property type="component" value="Unplaced"/>
</dbReference>
<dbReference type="AlphaFoldDB" id="A0A915INX4"/>
<sequence>MSWKLGDRLAYYLELTLMLPPSEPQEALKMGVYTWQNGFRFILLQFRESEVKLDYEAILKDKAYKVSRL</sequence>
<name>A0A915INX4_ROMCU</name>
<dbReference type="WBParaSite" id="nRc.2.0.1.t15893-RA">
    <property type="protein sequence ID" value="nRc.2.0.1.t15893-RA"/>
    <property type="gene ID" value="nRc.2.0.1.g15893"/>
</dbReference>
<reference evidence="2" key="1">
    <citation type="submission" date="2022-11" db="UniProtKB">
        <authorList>
            <consortium name="WormBaseParasite"/>
        </authorList>
    </citation>
    <scope>IDENTIFICATION</scope>
</reference>
<evidence type="ECO:0000313" key="1">
    <source>
        <dbReference type="Proteomes" id="UP000887565"/>
    </source>
</evidence>
<keyword evidence="1" id="KW-1185">Reference proteome</keyword>
<organism evidence="1 2">
    <name type="scientific">Romanomermis culicivorax</name>
    <name type="common">Nematode worm</name>
    <dbReference type="NCBI Taxonomy" id="13658"/>
    <lineage>
        <taxon>Eukaryota</taxon>
        <taxon>Metazoa</taxon>
        <taxon>Ecdysozoa</taxon>
        <taxon>Nematoda</taxon>
        <taxon>Enoplea</taxon>
        <taxon>Dorylaimia</taxon>
        <taxon>Mermithida</taxon>
        <taxon>Mermithoidea</taxon>
        <taxon>Mermithidae</taxon>
        <taxon>Romanomermis</taxon>
    </lineage>
</organism>
<protein>
    <submittedName>
        <fullName evidence="2">Uncharacterized protein</fullName>
    </submittedName>
</protein>
<accession>A0A915INX4</accession>